<dbReference type="STRING" id="926567.TheveDRAFT_0883"/>
<feature type="active site" description="Proton acceptor" evidence="8">
    <location>
        <position position="180"/>
    </location>
</feature>
<reference evidence="10 11" key="1">
    <citation type="submission" date="2011-10" db="EMBL/GenBank/DDBJ databases">
        <title>The Noncontiguous Finished genome of Thermanaerovibrio velox DSM 12556.</title>
        <authorList>
            <consortium name="US DOE Joint Genome Institute (JGI-PGF)"/>
            <person name="Lucas S."/>
            <person name="Copeland A."/>
            <person name="Lapidus A."/>
            <person name="Glavina del Rio T."/>
            <person name="Dalin E."/>
            <person name="Tice H."/>
            <person name="Bruce D."/>
            <person name="Goodwin L."/>
            <person name="Pitluck S."/>
            <person name="Peters L."/>
            <person name="Mikhailova N."/>
            <person name="Teshima H."/>
            <person name="Kyrpides N."/>
            <person name="Mavromatis K."/>
            <person name="Ivanova N."/>
            <person name="Markowitz V."/>
            <person name="Cheng J.-F."/>
            <person name="Hugenholtz P."/>
            <person name="Woyke T."/>
            <person name="Wu D."/>
            <person name="Spring S."/>
            <person name="Brambilla E.-M."/>
            <person name="Klenk H.-P."/>
            <person name="Eisen J.A."/>
        </authorList>
    </citation>
    <scope>NUCLEOTIDE SEQUENCE [LARGE SCALE GENOMIC DNA]</scope>
    <source>
        <strain evidence="10 11">DSM 12556</strain>
    </source>
</reference>
<proteinExistence type="inferred from homology"/>
<dbReference type="GO" id="GO:0006096">
    <property type="term" value="P:glycolytic process"/>
    <property type="evidence" value="ECO:0007669"/>
    <property type="project" value="UniProtKB-UniRule"/>
</dbReference>
<sequence>MLRPHIVAGNWKMHKGIEEAEAFVRGLERTLDSPDRSGLAELLEEDLLEVLVYPTALCIHSCLISRSTEMVKIGAQNGHWEEKGAYTGEISISALIKEGCDYVLIGHSERRTLFGETDEQVAKKVASVEALGGKAMVCVGELLSQRESGETFNVVRSQVEQALGGRSSDFVAQRLAIAYEPVWAIGTGKTASAQDAQEVCSYIREVVRSLMPNAADSVRVLYGGSVKVDNTFDILKERDIDGLLVGGASLDLEGFTGILNEAYRAMAAKGFGKKL</sequence>
<keyword evidence="11" id="KW-1185">Reference proteome</keyword>
<dbReference type="eggNOG" id="COG0149">
    <property type="taxonomic scope" value="Bacteria"/>
</dbReference>
<evidence type="ECO:0000256" key="1">
    <source>
        <dbReference type="ARBA" id="ARBA00000474"/>
    </source>
</evidence>
<dbReference type="GO" id="GO:0006094">
    <property type="term" value="P:gluconeogenesis"/>
    <property type="evidence" value="ECO:0007669"/>
    <property type="project" value="UniProtKB-UniRule"/>
</dbReference>
<comment type="subcellular location">
    <subcellularLocation>
        <location evidence="8 9">Cytoplasm</location>
    </subcellularLocation>
</comment>
<dbReference type="HAMAP" id="MF_00147_B">
    <property type="entry name" value="TIM_B"/>
    <property type="match status" value="1"/>
</dbReference>
<dbReference type="PROSITE" id="PS00171">
    <property type="entry name" value="TIM_1"/>
    <property type="match status" value="1"/>
</dbReference>
<comment type="subunit">
    <text evidence="8 9">Homodimer.</text>
</comment>
<dbReference type="GO" id="GO:0046166">
    <property type="term" value="P:glyceraldehyde-3-phosphate biosynthetic process"/>
    <property type="evidence" value="ECO:0007669"/>
    <property type="project" value="TreeGrafter"/>
</dbReference>
<evidence type="ECO:0000256" key="6">
    <source>
        <dbReference type="ARBA" id="ARBA00023152"/>
    </source>
</evidence>
<keyword evidence="6 8" id="KW-0324">Glycolysis</keyword>
<dbReference type="InterPro" id="IPR000652">
    <property type="entry name" value="Triosephosphate_isomerase"/>
</dbReference>
<dbReference type="CDD" id="cd00311">
    <property type="entry name" value="TIM"/>
    <property type="match status" value="1"/>
</dbReference>
<dbReference type="SUPFAM" id="SSF51351">
    <property type="entry name" value="Triosephosphate isomerase (TIM)"/>
    <property type="match status" value="1"/>
</dbReference>
<keyword evidence="4 8" id="KW-0312">Gluconeogenesis</keyword>
<evidence type="ECO:0000256" key="9">
    <source>
        <dbReference type="RuleBase" id="RU363013"/>
    </source>
</evidence>
<dbReference type="Gene3D" id="3.20.20.70">
    <property type="entry name" value="Aldolase class I"/>
    <property type="match status" value="1"/>
</dbReference>
<feature type="active site" description="Electrophile" evidence="8">
    <location>
        <position position="107"/>
    </location>
</feature>
<dbReference type="RefSeq" id="WP_006583513.1">
    <property type="nucleotide sequence ID" value="NZ_CM001377.1"/>
</dbReference>
<evidence type="ECO:0000313" key="10">
    <source>
        <dbReference type="EMBL" id="EHM10019.1"/>
    </source>
</evidence>
<evidence type="ECO:0000256" key="7">
    <source>
        <dbReference type="ARBA" id="ARBA00023235"/>
    </source>
</evidence>
<gene>
    <name evidence="8" type="primary">tpiA</name>
    <name evidence="10" type="ORF">TheveDRAFT_0883</name>
</gene>
<dbReference type="FunFam" id="3.20.20.70:FF:000016">
    <property type="entry name" value="Triosephosphate isomerase"/>
    <property type="match status" value="1"/>
</dbReference>
<keyword evidence="5 8" id="KW-0963">Cytoplasm</keyword>
<comment type="catalytic activity">
    <reaction evidence="1 8 9">
        <text>D-glyceraldehyde 3-phosphate = dihydroxyacetone phosphate</text>
        <dbReference type="Rhea" id="RHEA:18585"/>
        <dbReference type="ChEBI" id="CHEBI:57642"/>
        <dbReference type="ChEBI" id="CHEBI:59776"/>
        <dbReference type="EC" id="5.3.1.1"/>
    </reaction>
</comment>
<comment type="pathway">
    <text evidence="8 9">Carbohydrate biosynthesis; gluconeogenesis.</text>
</comment>
<dbReference type="Pfam" id="PF00121">
    <property type="entry name" value="TIM"/>
    <property type="match status" value="1"/>
</dbReference>
<dbReference type="Proteomes" id="UP000005730">
    <property type="component" value="Chromosome"/>
</dbReference>
<dbReference type="OrthoDB" id="9809429at2"/>
<comment type="pathway">
    <text evidence="2 8 9">Carbohydrate degradation; glycolysis; D-glyceraldehyde 3-phosphate from glycerone phosphate: step 1/1.</text>
</comment>
<dbReference type="PROSITE" id="PS51440">
    <property type="entry name" value="TIM_2"/>
    <property type="match status" value="1"/>
</dbReference>
<dbReference type="GO" id="GO:0019563">
    <property type="term" value="P:glycerol catabolic process"/>
    <property type="evidence" value="ECO:0007669"/>
    <property type="project" value="TreeGrafter"/>
</dbReference>
<dbReference type="EC" id="5.3.1.1" evidence="8 9"/>
<dbReference type="PANTHER" id="PTHR21139">
    <property type="entry name" value="TRIOSEPHOSPHATE ISOMERASE"/>
    <property type="match status" value="1"/>
</dbReference>
<keyword evidence="7 8" id="KW-0413">Isomerase</keyword>
<feature type="binding site" evidence="8">
    <location>
        <begin position="246"/>
        <end position="247"/>
    </location>
    <ligand>
        <name>substrate</name>
    </ligand>
</feature>
<protein>
    <recommendedName>
        <fullName evidence="8 9">Triosephosphate isomerase</fullName>
        <shortName evidence="8">TIM</shortName>
        <shortName evidence="8">TPI</shortName>
        <ecNumber evidence="8 9">5.3.1.1</ecNumber>
    </recommendedName>
    <alternativeName>
        <fullName evidence="8">Triose-phosphate isomerase</fullName>
    </alternativeName>
</protein>
<accession>H0URT0</accession>
<name>H0URT0_9BACT</name>
<dbReference type="PANTHER" id="PTHR21139:SF42">
    <property type="entry name" value="TRIOSEPHOSPHATE ISOMERASE"/>
    <property type="match status" value="1"/>
</dbReference>
<dbReference type="EMBL" id="CM001377">
    <property type="protein sequence ID" value="EHM10019.1"/>
    <property type="molecule type" value="Genomic_DNA"/>
</dbReference>
<dbReference type="AlphaFoldDB" id="H0URT0"/>
<feature type="binding site" evidence="8">
    <location>
        <position position="225"/>
    </location>
    <ligand>
        <name>substrate</name>
    </ligand>
</feature>
<evidence type="ECO:0000256" key="4">
    <source>
        <dbReference type="ARBA" id="ARBA00022432"/>
    </source>
</evidence>
<dbReference type="UniPathway" id="UPA00109">
    <property type="reaction ID" value="UER00189"/>
</dbReference>
<evidence type="ECO:0000256" key="8">
    <source>
        <dbReference type="HAMAP-Rule" id="MF_00147"/>
    </source>
</evidence>
<dbReference type="HOGENOM" id="CLU_024251_2_3_0"/>
<dbReference type="InterPro" id="IPR022896">
    <property type="entry name" value="TrioseP_Isoase_bac/euk"/>
</dbReference>
<dbReference type="UniPathway" id="UPA00138"/>
<evidence type="ECO:0000256" key="3">
    <source>
        <dbReference type="ARBA" id="ARBA00007422"/>
    </source>
</evidence>
<evidence type="ECO:0000256" key="5">
    <source>
        <dbReference type="ARBA" id="ARBA00022490"/>
    </source>
</evidence>
<organism evidence="10 11">
    <name type="scientific">Thermanaerovibrio velox DSM 12556</name>
    <dbReference type="NCBI Taxonomy" id="926567"/>
    <lineage>
        <taxon>Bacteria</taxon>
        <taxon>Thermotogati</taxon>
        <taxon>Synergistota</taxon>
        <taxon>Synergistia</taxon>
        <taxon>Synergistales</taxon>
        <taxon>Synergistaceae</taxon>
        <taxon>Thermanaerovibrio</taxon>
    </lineage>
</organism>
<dbReference type="InterPro" id="IPR020861">
    <property type="entry name" value="Triosephosphate_isomerase_AS"/>
</dbReference>
<dbReference type="NCBIfam" id="TIGR00419">
    <property type="entry name" value="tim"/>
    <property type="match status" value="1"/>
</dbReference>
<dbReference type="InterPro" id="IPR035990">
    <property type="entry name" value="TIM_sf"/>
</dbReference>
<dbReference type="InterPro" id="IPR013785">
    <property type="entry name" value="Aldolase_TIM"/>
</dbReference>
<comment type="similarity">
    <text evidence="3 8 9">Belongs to the triosephosphate isomerase family.</text>
</comment>
<dbReference type="GO" id="GO:0004807">
    <property type="term" value="F:triose-phosphate isomerase activity"/>
    <property type="evidence" value="ECO:0007669"/>
    <property type="project" value="UniProtKB-UniRule"/>
</dbReference>
<comment type="function">
    <text evidence="8">Involved in the gluconeogenesis. Catalyzes stereospecifically the conversion of dihydroxyacetone phosphate (DHAP) to D-glyceraldehyde-3-phosphate (G3P).</text>
</comment>
<dbReference type="GO" id="GO:0005829">
    <property type="term" value="C:cytosol"/>
    <property type="evidence" value="ECO:0007669"/>
    <property type="project" value="TreeGrafter"/>
</dbReference>
<evidence type="ECO:0000313" key="11">
    <source>
        <dbReference type="Proteomes" id="UP000005730"/>
    </source>
</evidence>
<evidence type="ECO:0000256" key="2">
    <source>
        <dbReference type="ARBA" id="ARBA00004680"/>
    </source>
</evidence>
<feature type="binding site" evidence="8">
    <location>
        <begin position="10"/>
        <end position="12"/>
    </location>
    <ligand>
        <name>substrate</name>
    </ligand>
</feature>
<feature type="binding site" evidence="8">
    <location>
        <position position="186"/>
    </location>
    <ligand>
        <name>substrate</name>
    </ligand>
</feature>